<comment type="caution">
    <text evidence="1">The sequence shown here is derived from an EMBL/GenBank/DDBJ whole genome shotgun (WGS) entry which is preliminary data.</text>
</comment>
<dbReference type="EMBL" id="PQXF01000005">
    <property type="protein sequence ID" value="PXF61374.1"/>
    <property type="molecule type" value="Genomic_DNA"/>
</dbReference>
<sequence length="201" mass="22780">MSERLDQIKEFYQSDSTLAGVLRDLISVAKILIVFMILSQIIFGTWAPMRAIESGSMEPHMKIGDIVFIQDLSRTSVITQEDGMTSGYETFGDYGNVILYRKYGSTAETPIIHRAMYYVEAGEPMWKGGPVATHAGYITKGDNKITNRQYDQYSLCTVPIREEWVIGVARYRIPYAGYVRLAFSKVIEILTGKSQDQNRHT</sequence>
<dbReference type="Proteomes" id="UP000248329">
    <property type="component" value="Unassembled WGS sequence"/>
</dbReference>
<gene>
    <name evidence="1" type="ORF">C4B59_03800</name>
</gene>
<reference evidence="1" key="1">
    <citation type="submission" date="2018-01" db="EMBL/GenBank/DDBJ databases">
        <authorList>
            <person name="Krukenberg V."/>
        </authorList>
    </citation>
    <scope>NUCLEOTIDE SEQUENCE</scope>
    <source>
        <strain evidence="1">E20ANME2</strain>
    </source>
</reference>
<proteinExistence type="predicted"/>
<organism evidence="1 2">
    <name type="scientific">Candidatus Methanogaster sp</name>
    <dbReference type="NCBI Taxonomy" id="3386292"/>
    <lineage>
        <taxon>Archaea</taxon>
        <taxon>Methanobacteriati</taxon>
        <taxon>Methanobacteriota</taxon>
        <taxon>Stenosarchaea group</taxon>
        <taxon>Methanomicrobia</taxon>
        <taxon>Methanosarcinales</taxon>
        <taxon>ANME-2 cluster</taxon>
        <taxon>Candidatus Methanogasteraceae</taxon>
        <taxon>Candidatus Methanogaster</taxon>
    </lineage>
</organism>
<evidence type="ECO:0000313" key="1">
    <source>
        <dbReference type="EMBL" id="PXF61374.1"/>
    </source>
</evidence>
<accession>A0AC61L4J0</accession>
<evidence type="ECO:0000313" key="2">
    <source>
        <dbReference type="Proteomes" id="UP000248329"/>
    </source>
</evidence>
<protein>
    <submittedName>
        <fullName evidence="1">S26 family signal peptidase</fullName>
    </submittedName>
</protein>
<name>A0AC61L4J0_9EURY</name>